<dbReference type="AlphaFoldDB" id="A0A4R2M3J9"/>
<dbReference type="SUPFAM" id="SSF53335">
    <property type="entry name" value="S-adenosyl-L-methionine-dependent methyltransferases"/>
    <property type="match status" value="1"/>
</dbReference>
<protein>
    <submittedName>
        <fullName evidence="5">Methyltransferase family protein</fullName>
    </submittedName>
</protein>
<dbReference type="InterPro" id="IPR041698">
    <property type="entry name" value="Methyltransf_25"/>
</dbReference>
<dbReference type="EMBL" id="SLXD01000008">
    <property type="protein sequence ID" value="TCP01719.1"/>
    <property type="molecule type" value="Genomic_DNA"/>
</dbReference>
<feature type="domain" description="Methyltransferase" evidence="4">
    <location>
        <begin position="45"/>
        <end position="132"/>
    </location>
</feature>
<proteinExistence type="predicted"/>
<evidence type="ECO:0000259" key="4">
    <source>
        <dbReference type="Pfam" id="PF13649"/>
    </source>
</evidence>
<evidence type="ECO:0000256" key="3">
    <source>
        <dbReference type="ARBA" id="ARBA00022691"/>
    </source>
</evidence>
<gene>
    <name evidence="5" type="ORF">EV684_10860</name>
</gene>
<dbReference type="PANTHER" id="PTHR43464:SF19">
    <property type="entry name" value="UBIQUINONE BIOSYNTHESIS O-METHYLTRANSFERASE, MITOCHONDRIAL"/>
    <property type="match status" value="1"/>
</dbReference>
<reference evidence="5 6" key="1">
    <citation type="submission" date="2019-03" db="EMBL/GenBank/DDBJ databases">
        <title>Genomic Encyclopedia of Type Strains, Phase IV (KMG-IV): sequencing the most valuable type-strain genomes for metagenomic binning, comparative biology and taxonomic classification.</title>
        <authorList>
            <person name="Goeker M."/>
        </authorList>
    </citation>
    <scope>NUCLEOTIDE SEQUENCE [LARGE SCALE GENOMIC DNA]</scope>
    <source>
        <strain evidence="5 6">DSM 1709</strain>
    </source>
</reference>
<evidence type="ECO:0000313" key="6">
    <source>
        <dbReference type="Proteomes" id="UP000295106"/>
    </source>
</evidence>
<evidence type="ECO:0000256" key="2">
    <source>
        <dbReference type="ARBA" id="ARBA00022679"/>
    </source>
</evidence>
<keyword evidence="2 5" id="KW-0808">Transferase</keyword>
<evidence type="ECO:0000256" key="1">
    <source>
        <dbReference type="ARBA" id="ARBA00022603"/>
    </source>
</evidence>
<organism evidence="5 6">
    <name type="scientific">Rubrivivax gelatinosus</name>
    <name type="common">Rhodocyclus gelatinosus</name>
    <name type="synonym">Rhodopseudomonas gelatinosa</name>
    <dbReference type="NCBI Taxonomy" id="28068"/>
    <lineage>
        <taxon>Bacteria</taxon>
        <taxon>Pseudomonadati</taxon>
        <taxon>Pseudomonadota</taxon>
        <taxon>Betaproteobacteria</taxon>
        <taxon>Burkholderiales</taxon>
        <taxon>Sphaerotilaceae</taxon>
        <taxon>Rubrivivax</taxon>
    </lineage>
</organism>
<dbReference type="GO" id="GO:0032259">
    <property type="term" value="P:methylation"/>
    <property type="evidence" value="ECO:0007669"/>
    <property type="project" value="UniProtKB-KW"/>
</dbReference>
<dbReference type="GO" id="GO:0008168">
    <property type="term" value="F:methyltransferase activity"/>
    <property type="evidence" value="ECO:0007669"/>
    <property type="project" value="UniProtKB-KW"/>
</dbReference>
<dbReference type="Pfam" id="PF13649">
    <property type="entry name" value="Methyltransf_25"/>
    <property type="match status" value="1"/>
</dbReference>
<dbReference type="InterPro" id="IPR029063">
    <property type="entry name" value="SAM-dependent_MTases_sf"/>
</dbReference>
<dbReference type="GeneID" id="99683806"/>
<accession>A0A4R2M3J9</accession>
<dbReference type="PANTHER" id="PTHR43464">
    <property type="entry name" value="METHYLTRANSFERASE"/>
    <property type="match status" value="1"/>
</dbReference>
<dbReference type="Gene3D" id="3.40.50.150">
    <property type="entry name" value="Vaccinia Virus protein VP39"/>
    <property type="match status" value="1"/>
</dbReference>
<sequence>MSHGVSGAGEGPQTPDGCSVELYRRLPYMGELEAIEPVLIEHPAVLELGCGTGRLCARMVALGLRVTGVDESAEMLAHLPAGVEAVCSSIETLALGRRWPAVLLASHLVNHPESAVREAFAAAAWRHLAPGGSFFVKRHDTTWLQTVQAGFLGAANGVAYHAEQVERRGAEVSMRLRYELDGASWWHSFTTMAMSETDVESLLRAQGFGACRWLGAGRLWVMATAQP</sequence>
<name>A0A4R2M3J9_RUBGE</name>
<keyword evidence="3" id="KW-0949">S-adenosyl-L-methionine</keyword>
<comment type="caution">
    <text evidence="5">The sequence shown here is derived from an EMBL/GenBank/DDBJ whole genome shotgun (WGS) entry which is preliminary data.</text>
</comment>
<dbReference type="RefSeq" id="WP_165908487.1">
    <property type="nucleotide sequence ID" value="NZ_CP181386.1"/>
</dbReference>
<dbReference type="CDD" id="cd02440">
    <property type="entry name" value="AdoMet_MTases"/>
    <property type="match status" value="1"/>
</dbReference>
<dbReference type="Proteomes" id="UP000295106">
    <property type="component" value="Unassembled WGS sequence"/>
</dbReference>
<evidence type="ECO:0000313" key="5">
    <source>
        <dbReference type="EMBL" id="TCP01719.1"/>
    </source>
</evidence>
<keyword evidence="1 5" id="KW-0489">Methyltransferase</keyword>